<dbReference type="OrthoDB" id="5970026at2759"/>
<evidence type="ECO:0000256" key="2">
    <source>
        <dbReference type="ARBA" id="ARBA00022475"/>
    </source>
</evidence>
<evidence type="ECO:0000256" key="4">
    <source>
        <dbReference type="ARBA" id="ARBA00022989"/>
    </source>
</evidence>
<proteinExistence type="predicted"/>
<feature type="transmembrane region" description="Helical" evidence="6">
    <location>
        <begin position="138"/>
        <end position="158"/>
    </location>
</feature>
<keyword evidence="4 6" id="KW-1133">Transmembrane helix</keyword>
<evidence type="ECO:0000256" key="6">
    <source>
        <dbReference type="SAM" id="Phobius"/>
    </source>
</evidence>
<feature type="domain" description="G-protein coupled receptors family 1 profile" evidence="7">
    <location>
        <begin position="323"/>
        <end position="428"/>
    </location>
</feature>
<evidence type="ECO:0000256" key="5">
    <source>
        <dbReference type="ARBA" id="ARBA00023136"/>
    </source>
</evidence>
<feature type="transmembrane region" description="Helical" evidence="6">
    <location>
        <begin position="17"/>
        <end position="43"/>
    </location>
</feature>
<accession>A0A3M6UUY4</accession>
<dbReference type="Proteomes" id="UP000275408">
    <property type="component" value="Unassembled WGS sequence"/>
</dbReference>
<dbReference type="PROSITE" id="PS50262">
    <property type="entry name" value="G_PROTEIN_RECEP_F1_2"/>
    <property type="match status" value="2"/>
</dbReference>
<dbReference type="SUPFAM" id="SSF81321">
    <property type="entry name" value="Family A G protein-coupled receptor-like"/>
    <property type="match status" value="2"/>
</dbReference>
<dbReference type="InterPro" id="IPR000276">
    <property type="entry name" value="GPCR_Rhodpsn"/>
</dbReference>
<evidence type="ECO:0000259" key="7">
    <source>
        <dbReference type="PROSITE" id="PS50262"/>
    </source>
</evidence>
<evidence type="ECO:0000313" key="9">
    <source>
        <dbReference type="Proteomes" id="UP000275408"/>
    </source>
</evidence>
<feature type="transmembrane region" description="Helical" evidence="6">
    <location>
        <begin position="305"/>
        <end position="331"/>
    </location>
</feature>
<feature type="transmembrane region" description="Helical" evidence="6">
    <location>
        <begin position="164"/>
        <end position="183"/>
    </location>
</feature>
<dbReference type="Gene3D" id="1.20.1070.10">
    <property type="entry name" value="Rhodopsin 7-helix transmembrane proteins"/>
    <property type="match status" value="2"/>
</dbReference>
<feature type="transmembrane region" description="Helical" evidence="6">
    <location>
        <begin position="343"/>
        <end position="363"/>
    </location>
</feature>
<organism evidence="8 9">
    <name type="scientific">Pocillopora damicornis</name>
    <name type="common">Cauliflower coral</name>
    <name type="synonym">Millepora damicornis</name>
    <dbReference type="NCBI Taxonomy" id="46731"/>
    <lineage>
        <taxon>Eukaryota</taxon>
        <taxon>Metazoa</taxon>
        <taxon>Cnidaria</taxon>
        <taxon>Anthozoa</taxon>
        <taxon>Hexacorallia</taxon>
        <taxon>Scleractinia</taxon>
        <taxon>Astrocoeniina</taxon>
        <taxon>Pocilloporidae</taxon>
        <taxon>Pocillopora</taxon>
    </lineage>
</organism>
<keyword evidence="5 6" id="KW-0472">Membrane</keyword>
<keyword evidence="2" id="KW-1003">Cell membrane</keyword>
<reference evidence="8 9" key="1">
    <citation type="journal article" date="2018" name="Sci. Rep.">
        <title>Comparative analysis of the Pocillopora damicornis genome highlights role of immune system in coral evolution.</title>
        <authorList>
            <person name="Cunning R."/>
            <person name="Bay R.A."/>
            <person name="Gillette P."/>
            <person name="Baker A.C."/>
            <person name="Traylor-Knowles N."/>
        </authorList>
    </citation>
    <scope>NUCLEOTIDE SEQUENCE [LARGE SCALE GENOMIC DNA]</scope>
    <source>
        <strain evidence="8">RSMAS</strain>
        <tissue evidence="8">Whole animal</tissue>
    </source>
</reference>
<evidence type="ECO:0000256" key="3">
    <source>
        <dbReference type="ARBA" id="ARBA00022692"/>
    </source>
</evidence>
<sequence length="545" mass="61391">MYSCPRFWHNNQYFPGLLIFLVIISSLLSFTTTLANISILFALPEVTSVHPPSKPLLRSLTMTDFGSGLIAQPLAITVILSSLKGNWNLCDMLQFSAFIASTIFPGVTLSTLNTISLDSLLALLLGITYRHVVTFRRVRAVVLSLWLMASFVGFLYFLNPRVYFIVRGVFGTLNLIVSSYCYTRISYTIRRYQREVQDSLGDQTKESTPPNMVEYTVDSLYISHMLFTPPCRIYYNAQVPTQPFNFNRPKIDCLSNQPRFLFESNSLLLENQRNSTSEMMNSLELTNRSVFCNGHYGNKYHLPALAIFCTVMYGFLSIATTLANILILVALRRENSLNPPSKLLLLNLTITDLCAGFISHPVSIALTRTGISQSTFEECRLLEYVAFLLSTIFSGVSLSAITAISVDRLMALLLEIRYRQVVTIKRVLGPVHSIGCRFVVEHQGIRNCERCNDHVDDNNLDLLLHKNLSLFSMSVKGRARSWVPRSRCQADDGAVQKDSHQFAVGSLNVNVMLPSFYISHGHNAYSWIKLNTICGTHLRSCFSQS</sequence>
<keyword evidence="3 6" id="KW-0812">Transmembrane</keyword>
<evidence type="ECO:0000256" key="1">
    <source>
        <dbReference type="ARBA" id="ARBA00004651"/>
    </source>
</evidence>
<dbReference type="GO" id="GO:0005886">
    <property type="term" value="C:plasma membrane"/>
    <property type="evidence" value="ECO:0007669"/>
    <property type="project" value="UniProtKB-SubCell"/>
</dbReference>
<protein>
    <recommendedName>
        <fullName evidence="7">G-protein coupled receptors family 1 profile domain-containing protein</fullName>
    </recommendedName>
</protein>
<dbReference type="CDD" id="cd00637">
    <property type="entry name" value="7tm_classA_rhodopsin-like"/>
    <property type="match status" value="2"/>
</dbReference>
<dbReference type="PANTHER" id="PTHR22750">
    <property type="entry name" value="G-PROTEIN COUPLED RECEPTOR"/>
    <property type="match status" value="1"/>
</dbReference>
<dbReference type="PRINTS" id="PR00237">
    <property type="entry name" value="GPCRRHODOPSN"/>
</dbReference>
<comment type="caution">
    <text evidence="8">The sequence shown here is derived from an EMBL/GenBank/DDBJ whole genome shotgun (WGS) entry which is preliminary data.</text>
</comment>
<feature type="transmembrane region" description="Helical" evidence="6">
    <location>
        <begin position="384"/>
        <end position="406"/>
    </location>
</feature>
<feature type="domain" description="G-protein coupled receptors family 1 profile" evidence="7">
    <location>
        <begin position="35"/>
        <end position="189"/>
    </location>
</feature>
<dbReference type="Pfam" id="PF00001">
    <property type="entry name" value="7tm_1"/>
    <property type="match status" value="1"/>
</dbReference>
<dbReference type="EMBL" id="RCHS01000654">
    <property type="protein sequence ID" value="RMX57399.1"/>
    <property type="molecule type" value="Genomic_DNA"/>
</dbReference>
<keyword evidence="9" id="KW-1185">Reference proteome</keyword>
<gene>
    <name evidence="8" type="ORF">pdam_00006999</name>
</gene>
<dbReference type="GO" id="GO:0004930">
    <property type="term" value="F:G protein-coupled receptor activity"/>
    <property type="evidence" value="ECO:0007669"/>
    <property type="project" value="InterPro"/>
</dbReference>
<feature type="transmembrane region" description="Helical" evidence="6">
    <location>
        <begin position="103"/>
        <end position="126"/>
    </location>
</feature>
<dbReference type="InterPro" id="IPR017452">
    <property type="entry name" value="GPCR_Rhodpsn_7TM"/>
</dbReference>
<evidence type="ECO:0000313" key="8">
    <source>
        <dbReference type="EMBL" id="RMX57399.1"/>
    </source>
</evidence>
<comment type="subcellular location">
    <subcellularLocation>
        <location evidence="1">Cell membrane</location>
        <topology evidence="1">Multi-pass membrane protein</topology>
    </subcellularLocation>
</comment>
<name>A0A3M6UUY4_POCDA</name>
<dbReference type="AlphaFoldDB" id="A0A3M6UUY4"/>